<comment type="caution">
    <text evidence="5">The sequence shown here is derived from an EMBL/GenBank/DDBJ whole genome shotgun (WGS) entry which is preliminary data.</text>
</comment>
<dbReference type="InterPro" id="IPR046358">
    <property type="entry name" value="Flagellin_C"/>
</dbReference>
<keyword evidence="6" id="KW-1185">Reference proteome</keyword>
<reference evidence="5 6" key="1">
    <citation type="submission" date="2021-04" db="EMBL/GenBank/DDBJ databases">
        <title>The complete genome sequence of Neokomagataea sp. TBRC 2177.</title>
        <authorList>
            <person name="Charoenyingcharoen P."/>
            <person name="Yukphan P."/>
        </authorList>
    </citation>
    <scope>NUCLEOTIDE SEQUENCE [LARGE SCALE GENOMIC DNA]</scope>
    <source>
        <strain evidence="5 6">TBRC 2177</strain>
    </source>
</reference>
<name>A0ABS5E4Z1_9PROT</name>
<keyword evidence="5" id="KW-0966">Cell projection</keyword>
<evidence type="ECO:0000256" key="2">
    <source>
        <dbReference type="ARBA" id="ARBA00005709"/>
    </source>
</evidence>
<dbReference type="InterPro" id="IPR001492">
    <property type="entry name" value="Flagellin"/>
</dbReference>
<proteinExistence type="inferred from homology"/>
<dbReference type="Proteomes" id="UP000677812">
    <property type="component" value="Unassembled WGS sequence"/>
</dbReference>
<evidence type="ECO:0000313" key="5">
    <source>
        <dbReference type="EMBL" id="MBR0558955.1"/>
    </source>
</evidence>
<comment type="subcellular location">
    <subcellularLocation>
        <location evidence="1">Bacterial flagellum</location>
    </subcellularLocation>
</comment>
<dbReference type="PANTHER" id="PTHR42792:SF1">
    <property type="entry name" value="FLAGELLAR HOOK-ASSOCIATED PROTEIN 3"/>
    <property type="match status" value="1"/>
</dbReference>
<keyword evidence="5" id="KW-0282">Flagellum</keyword>
<evidence type="ECO:0000259" key="4">
    <source>
        <dbReference type="Pfam" id="PF00700"/>
    </source>
</evidence>
<dbReference type="SUPFAM" id="SSF64518">
    <property type="entry name" value="Phase 1 flagellin"/>
    <property type="match status" value="1"/>
</dbReference>
<dbReference type="RefSeq" id="WP_211680490.1">
    <property type="nucleotide sequence ID" value="NZ_JAGRQH010000001.1"/>
</dbReference>
<protein>
    <submittedName>
        <fullName evidence="5">Flagellin</fullName>
    </submittedName>
</protein>
<keyword evidence="3" id="KW-0975">Bacterial flagellum</keyword>
<evidence type="ECO:0000256" key="1">
    <source>
        <dbReference type="ARBA" id="ARBA00004365"/>
    </source>
</evidence>
<accession>A0ABS5E4Z1</accession>
<comment type="similarity">
    <text evidence="2">Belongs to the bacterial flagellin family.</text>
</comment>
<feature type="domain" description="Flagellin C-terminal" evidence="4">
    <location>
        <begin position="277"/>
        <end position="353"/>
    </location>
</feature>
<dbReference type="NCBIfam" id="NF006489">
    <property type="entry name" value="PRK08913.1"/>
    <property type="match status" value="1"/>
</dbReference>
<gene>
    <name evidence="5" type="ORF">KB213_02615</name>
</gene>
<dbReference type="Gene3D" id="1.20.1330.10">
    <property type="entry name" value="f41 fragment of flagellin, N-terminal domain"/>
    <property type="match status" value="1"/>
</dbReference>
<organism evidence="5 6">
    <name type="scientific">Neokomagataea anthophila</name>
    <dbReference type="NCBI Taxonomy" id="2826925"/>
    <lineage>
        <taxon>Bacteria</taxon>
        <taxon>Pseudomonadati</taxon>
        <taxon>Pseudomonadota</taxon>
        <taxon>Alphaproteobacteria</taxon>
        <taxon>Acetobacterales</taxon>
        <taxon>Acetobacteraceae</taxon>
        <taxon>Neokomagataea</taxon>
    </lineage>
</organism>
<dbReference type="EMBL" id="JAGRQH010000001">
    <property type="protein sequence ID" value="MBR0558955.1"/>
    <property type="molecule type" value="Genomic_DNA"/>
</dbReference>
<evidence type="ECO:0000313" key="6">
    <source>
        <dbReference type="Proteomes" id="UP000677812"/>
    </source>
</evidence>
<keyword evidence="5" id="KW-0969">Cilium</keyword>
<sequence>MTGIVADMRYGSSFYGMAAAVNTLSARQDALQGEVSTGVKAQDYAGLGASRTQALALQPALTQVSAWTTNVQGAQAQLSSSQSAMTQITDISTKLTAGISSLIGTPSSAAVASAAQSARASLSLLGTVLNTQYGENYVFAGNTGAAPVTGDLANSSMSQAVSGIVSKLDDQGGQAVLQETLLKASETGENSPFSQALSGGGQEMSGFVSQVQTGPSGGQNVGWIATQGGAPSSVTTGSPIRDLMRNLMVVASLGSVSTGSDGYKTLISGLQSSNNTVNTGLANAAAQMGVQQNTLSAQSSFLTQMNSSLTSQLGQAKDADIATVSSQLTDTQNQLKASYSLIADMKGMTLANYI</sequence>
<dbReference type="Pfam" id="PF00700">
    <property type="entry name" value="Flagellin_C"/>
    <property type="match status" value="1"/>
</dbReference>
<evidence type="ECO:0000256" key="3">
    <source>
        <dbReference type="ARBA" id="ARBA00023143"/>
    </source>
</evidence>
<dbReference type="PANTHER" id="PTHR42792">
    <property type="entry name" value="FLAGELLIN"/>
    <property type="match status" value="1"/>
</dbReference>